<dbReference type="GeneTree" id="ENSGT00940000175118"/>
<name>A0A3Q2DQ56_CYPVA</name>
<reference evidence="1" key="2">
    <citation type="submission" date="2025-09" db="UniProtKB">
        <authorList>
            <consortium name="Ensembl"/>
        </authorList>
    </citation>
    <scope>IDENTIFICATION</scope>
</reference>
<evidence type="ECO:0000313" key="2">
    <source>
        <dbReference type="Proteomes" id="UP000265020"/>
    </source>
</evidence>
<protein>
    <submittedName>
        <fullName evidence="1">Uncharacterized protein</fullName>
    </submittedName>
</protein>
<evidence type="ECO:0000313" key="1">
    <source>
        <dbReference type="Ensembl" id="ENSCVAP00000021582.1"/>
    </source>
</evidence>
<dbReference type="AlphaFoldDB" id="A0A3Q2DQ56"/>
<dbReference type="STRING" id="28743.ENSCVAP00000021582"/>
<accession>A0A3Q2DQ56</accession>
<organism evidence="1 2">
    <name type="scientific">Cyprinodon variegatus</name>
    <name type="common">Sheepshead minnow</name>
    <dbReference type="NCBI Taxonomy" id="28743"/>
    <lineage>
        <taxon>Eukaryota</taxon>
        <taxon>Metazoa</taxon>
        <taxon>Chordata</taxon>
        <taxon>Craniata</taxon>
        <taxon>Vertebrata</taxon>
        <taxon>Euteleostomi</taxon>
        <taxon>Actinopterygii</taxon>
        <taxon>Neopterygii</taxon>
        <taxon>Teleostei</taxon>
        <taxon>Neoteleostei</taxon>
        <taxon>Acanthomorphata</taxon>
        <taxon>Ovalentaria</taxon>
        <taxon>Atherinomorphae</taxon>
        <taxon>Cyprinodontiformes</taxon>
        <taxon>Cyprinodontidae</taxon>
        <taxon>Cyprinodon</taxon>
    </lineage>
</organism>
<proteinExistence type="predicted"/>
<keyword evidence="2" id="KW-1185">Reference proteome</keyword>
<dbReference type="Ensembl" id="ENSCVAT00000011436.1">
    <property type="protein sequence ID" value="ENSCVAP00000021582.1"/>
    <property type="gene ID" value="ENSCVAG00000003717.1"/>
</dbReference>
<sequence length="77" mass="8526">MSVGFSVAGQLSQALVRGFWVAGVIATHRITASSPDTEIPTVQQLWVGYIVLHVNGRGVNHIHHGDSIQYRFRDRTI</sequence>
<reference evidence="1" key="1">
    <citation type="submission" date="2025-08" db="UniProtKB">
        <authorList>
            <consortium name="Ensembl"/>
        </authorList>
    </citation>
    <scope>IDENTIFICATION</scope>
</reference>
<dbReference type="Proteomes" id="UP000265020">
    <property type="component" value="Unassembled WGS sequence"/>
</dbReference>